<organism evidence="1 2">
    <name type="scientific">Trichoderma cornu-damae</name>
    <dbReference type="NCBI Taxonomy" id="654480"/>
    <lineage>
        <taxon>Eukaryota</taxon>
        <taxon>Fungi</taxon>
        <taxon>Dikarya</taxon>
        <taxon>Ascomycota</taxon>
        <taxon>Pezizomycotina</taxon>
        <taxon>Sordariomycetes</taxon>
        <taxon>Hypocreomycetidae</taxon>
        <taxon>Hypocreales</taxon>
        <taxon>Hypocreaceae</taxon>
        <taxon>Trichoderma</taxon>
    </lineage>
</organism>
<keyword evidence="2" id="KW-1185">Reference proteome</keyword>
<dbReference type="OrthoDB" id="8052573at2759"/>
<name>A0A9P8QQY9_9HYPO</name>
<dbReference type="AlphaFoldDB" id="A0A9P8QQY9"/>
<evidence type="ECO:0000313" key="1">
    <source>
        <dbReference type="EMBL" id="KAH6607007.1"/>
    </source>
</evidence>
<reference evidence="1" key="1">
    <citation type="submission" date="2021-08" db="EMBL/GenBank/DDBJ databases">
        <title>Chromosome-Level Trichoderma cornu-damae using Hi-C Data.</title>
        <authorList>
            <person name="Kim C.S."/>
        </authorList>
    </citation>
    <scope>NUCLEOTIDE SEQUENCE</scope>
    <source>
        <strain evidence="1">KA19-0412C</strain>
    </source>
</reference>
<protein>
    <submittedName>
        <fullName evidence="1">Uncharacterized protein</fullName>
    </submittedName>
</protein>
<gene>
    <name evidence="1" type="ORF">Trco_006160</name>
</gene>
<sequence>MAEITGLDELGEVSVALPPAPTWPGWFMTMTWAVKEKRRPMKVVLGVTGNVATADFLDGNILHVETNIVAGLALDELLVVHLDGLDVQW</sequence>
<dbReference type="Proteomes" id="UP000827724">
    <property type="component" value="Unassembled WGS sequence"/>
</dbReference>
<evidence type="ECO:0000313" key="2">
    <source>
        <dbReference type="Proteomes" id="UP000827724"/>
    </source>
</evidence>
<proteinExistence type="predicted"/>
<accession>A0A9P8QQY9</accession>
<comment type="caution">
    <text evidence="1">The sequence shown here is derived from an EMBL/GenBank/DDBJ whole genome shotgun (WGS) entry which is preliminary data.</text>
</comment>
<dbReference type="EMBL" id="JAIWOZ010000004">
    <property type="protein sequence ID" value="KAH6607007.1"/>
    <property type="molecule type" value="Genomic_DNA"/>
</dbReference>